<keyword evidence="3" id="KW-1185">Reference proteome</keyword>
<gene>
    <name evidence="2" type="ORF">PHACADRAFT_185018</name>
</gene>
<dbReference type="SUPFAM" id="SSF47095">
    <property type="entry name" value="HMG-box"/>
    <property type="match status" value="1"/>
</dbReference>
<dbReference type="AlphaFoldDB" id="K5WU96"/>
<feature type="compositionally biased region" description="Pro residues" evidence="1">
    <location>
        <begin position="34"/>
        <end position="45"/>
    </location>
</feature>
<evidence type="ECO:0000313" key="3">
    <source>
        <dbReference type="Proteomes" id="UP000008370"/>
    </source>
</evidence>
<evidence type="ECO:0000313" key="2">
    <source>
        <dbReference type="EMBL" id="EKM54022.1"/>
    </source>
</evidence>
<reference evidence="2 3" key="1">
    <citation type="journal article" date="2012" name="BMC Genomics">
        <title>Comparative genomics of the white-rot fungi, Phanerochaete carnosa and P. chrysosporium, to elucidate the genetic basis of the distinct wood types they colonize.</title>
        <authorList>
            <person name="Suzuki H."/>
            <person name="MacDonald J."/>
            <person name="Syed K."/>
            <person name="Salamov A."/>
            <person name="Hori C."/>
            <person name="Aerts A."/>
            <person name="Henrissat B."/>
            <person name="Wiebenga A."/>
            <person name="vanKuyk P.A."/>
            <person name="Barry K."/>
            <person name="Lindquist E."/>
            <person name="LaButti K."/>
            <person name="Lapidus A."/>
            <person name="Lucas S."/>
            <person name="Coutinho P."/>
            <person name="Gong Y."/>
            <person name="Samejima M."/>
            <person name="Mahadevan R."/>
            <person name="Abou-Zaid M."/>
            <person name="de Vries R.P."/>
            <person name="Igarashi K."/>
            <person name="Yadav J.S."/>
            <person name="Grigoriev I.V."/>
            <person name="Master E.R."/>
        </authorList>
    </citation>
    <scope>NUCLEOTIDE SEQUENCE [LARGE SCALE GENOMIC DNA]</scope>
    <source>
        <strain evidence="2 3">HHB-10118-sp</strain>
    </source>
</reference>
<sequence length="516" mass="56846">MSNDNLLRPEVPRRSRSNEGPARQATNANNDLSLPPPRPDVPSLPPRSLRPSYRTLHVLAGPHCDEPSTPSCPVNAESPPAAAPVSQKKGHSAPLNAFMFWKRHLLDLVPKYLPQARLSQMAGHIWRQFSQEEKTLWKQRVATARQRCLEETGRPIEGHAKEYLVEGLEPEEIAPNLDDALHRFIDAICPVELGPTVPEGPSDEVKEKKRRRRSEPSEMAKKAKKAKKTERPDSAKTTSVSSRARNNRRKLPLTLNLASRRSVDPSLMVSSPWRAATTSIENDTFDIAALERLLLARPLEDSIPRDGHFPADDYDFSMERLYQPPSGLDVSRGRDPMYAPQVPYGAEVPSLYSLPKWHPASLMPFGLPTYPATQADFTIDDVGFEVPQGGHTSPGFEFPFDFAPDVWNAPPTGGHLPQATDPSTMHGFHQATLASPAGDVLHLPSPAAAGPSTSNYDSLAAQSRLPEWHMRCGVLPDSSGVSEMEQIVEVGALANVGEQYLAPTSYVPACYTMHMT</sequence>
<dbReference type="HOGENOM" id="CLU_527958_0_0_1"/>
<dbReference type="InParanoid" id="K5WU96"/>
<dbReference type="InterPro" id="IPR036910">
    <property type="entry name" value="HMG_box_dom_sf"/>
</dbReference>
<evidence type="ECO:0000256" key="1">
    <source>
        <dbReference type="SAM" id="MobiDB-lite"/>
    </source>
</evidence>
<feature type="compositionally biased region" description="Polar residues" evidence="1">
    <location>
        <begin position="235"/>
        <end position="244"/>
    </location>
</feature>
<proteinExistence type="predicted"/>
<feature type="region of interest" description="Disordered" evidence="1">
    <location>
        <begin position="1"/>
        <end position="88"/>
    </location>
</feature>
<dbReference type="EMBL" id="JH930473">
    <property type="protein sequence ID" value="EKM54022.1"/>
    <property type="molecule type" value="Genomic_DNA"/>
</dbReference>
<dbReference type="GeneID" id="18910254"/>
<dbReference type="Gene3D" id="1.10.30.10">
    <property type="entry name" value="High mobility group box domain"/>
    <property type="match status" value="1"/>
</dbReference>
<dbReference type="Proteomes" id="UP000008370">
    <property type="component" value="Unassembled WGS sequence"/>
</dbReference>
<organism evidence="2 3">
    <name type="scientific">Phanerochaete carnosa (strain HHB-10118-sp)</name>
    <name type="common">White-rot fungus</name>
    <name type="synonym">Peniophora carnosa</name>
    <dbReference type="NCBI Taxonomy" id="650164"/>
    <lineage>
        <taxon>Eukaryota</taxon>
        <taxon>Fungi</taxon>
        <taxon>Dikarya</taxon>
        <taxon>Basidiomycota</taxon>
        <taxon>Agaricomycotina</taxon>
        <taxon>Agaricomycetes</taxon>
        <taxon>Polyporales</taxon>
        <taxon>Phanerochaetaceae</taxon>
        <taxon>Phanerochaete</taxon>
    </lineage>
</organism>
<protein>
    <submittedName>
        <fullName evidence="2">Uncharacterized protein</fullName>
    </submittedName>
</protein>
<accession>K5WU96</accession>
<feature type="region of interest" description="Disordered" evidence="1">
    <location>
        <begin position="195"/>
        <end position="256"/>
    </location>
</feature>
<dbReference type="RefSeq" id="XP_007396727.1">
    <property type="nucleotide sequence ID" value="XM_007396665.1"/>
</dbReference>
<name>K5WU96_PHACS</name>
<dbReference type="KEGG" id="pco:PHACADRAFT_185018"/>